<feature type="compositionally biased region" description="Low complexity" evidence="1">
    <location>
        <begin position="513"/>
        <end position="522"/>
    </location>
</feature>
<dbReference type="Gene3D" id="3.60.21.70">
    <property type="entry name" value="PhoD-like phosphatase"/>
    <property type="match status" value="1"/>
</dbReference>
<dbReference type="InterPro" id="IPR032093">
    <property type="entry name" value="PhoD_N"/>
</dbReference>
<keyword evidence="5" id="KW-1185">Reference proteome</keyword>
<dbReference type="Proteomes" id="UP001277761">
    <property type="component" value="Unassembled WGS sequence"/>
</dbReference>
<dbReference type="SUPFAM" id="SSF56300">
    <property type="entry name" value="Metallo-dependent phosphatases"/>
    <property type="match status" value="1"/>
</dbReference>
<name>A0ABU4VH55_9ACTN</name>
<organism evidence="4 5">
    <name type="scientific">Patulibacter brassicae</name>
    <dbReference type="NCBI Taxonomy" id="1705717"/>
    <lineage>
        <taxon>Bacteria</taxon>
        <taxon>Bacillati</taxon>
        <taxon>Actinomycetota</taxon>
        <taxon>Thermoleophilia</taxon>
        <taxon>Solirubrobacterales</taxon>
        <taxon>Patulibacteraceae</taxon>
        <taxon>Patulibacter</taxon>
    </lineage>
</organism>
<sequence>MTRGSSRRELVVAGTGTALAATFAWTTPAHARLLPGGGARTLGRGRFADGVASGEPGPTAVTFWSRLRTDRPRSAARLVVARDAELRQVVATTVVPTSAAVDHTLKARIDGLEPARHYWYAWQSADDVSPVGRTKTTPPADSATAIALGFSSCQKLPTGFFNAHHDALTHDLDLYAFLGDYTYEYDETKNDQSSRLNRPGYVDPASNDLASYRAKLRLYRSDPGLRELHRLHPVVHTWDDHEVENDYTDGDPAPSRQQRAAGYRVHTEWLPRLGIAGDRQRVYRGLRLGRTAELLMLDERQYRTSEEGRPVSPPTILGRRQMEWLKARLQTSPSRWKLVGNPDMIAPLGVVLTGAEGLTVNPDQWDGYPADRTEILTHLASKRIDDVAFLTGDIHIYMANHLVHQGRSVATEYIGGSVTSSGIPESLNGIAAPVIRTVNPHISFLEGALHGWAIARADARELRVEYRVSDIRKDRAPSRTLATFVQRTGENRLEQATRSGIRGARILGEDPADAPAPAGSALARRRDAVARAAQRDATRRREAAEARARRARSRAGTRTTTTRSAP</sequence>
<evidence type="ECO:0000313" key="4">
    <source>
        <dbReference type="EMBL" id="MDX8151152.1"/>
    </source>
</evidence>
<dbReference type="InterPro" id="IPR029052">
    <property type="entry name" value="Metallo-depent_PP-like"/>
</dbReference>
<dbReference type="PANTHER" id="PTHR43606">
    <property type="entry name" value="PHOSPHATASE, PUTATIVE (AFU_ORTHOLOGUE AFUA_6G08710)-RELATED"/>
    <property type="match status" value="1"/>
</dbReference>
<dbReference type="EC" id="3.1.-.-" evidence="4"/>
<dbReference type="Pfam" id="PF09423">
    <property type="entry name" value="PhoD"/>
    <property type="match status" value="1"/>
</dbReference>
<dbReference type="PANTHER" id="PTHR43606:SF2">
    <property type="entry name" value="ALKALINE PHOSPHATASE FAMILY PROTEIN (AFU_ORTHOLOGUE AFUA_5G03860)"/>
    <property type="match status" value="1"/>
</dbReference>
<evidence type="ECO:0000256" key="1">
    <source>
        <dbReference type="SAM" id="MobiDB-lite"/>
    </source>
</evidence>
<keyword evidence="4" id="KW-0378">Hydrolase</keyword>
<dbReference type="InterPro" id="IPR038607">
    <property type="entry name" value="PhoD-like_sf"/>
</dbReference>
<evidence type="ECO:0000313" key="5">
    <source>
        <dbReference type="Proteomes" id="UP001277761"/>
    </source>
</evidence>
<gene>
    <name evidence="4" type="ORF">SK069_06080</name>
</gene>
<evidence type="ECO:0000259" key="3">
    <source>
        <dbReference type="Pfam" id="PF16655"/>
    </source>
</evidence>
<feature type="domain" description="Phospholipase D N-terminal" evidence="3">
    <location>
        <begin position="50"/>
        <end position="136"/>
    </location>
</feature>
<dbReference type="InterPro" id="IPR006311">
    <property type="entry name" value="TAT_signal"/>
</dbReference>
<feature type="compositionally biased region" description="Basic and acidic residues" evidence="1">
    <location>
        <begin position="524"/>
        <end position="548"/>
    </location>
</feature>
<proteinExistence type="predicted"/>
<comment type="caution">
    <text evidence="4">The sequence shown here is derived from an EMBL/GenBank/DDBJ whole genome shotgun (WGS) entry which is preliminary data.</text>
</comment>
<dbReference type="Pfam" id="PF16655">
    <property type="entry name" value="PhoD_N"/>
    <property type="match status" value="1"/>
</dbReference>
<dbReference type="PROSITE" id="PS51318">
    <property type="entry name" value="TAT"/>
    <property type="match status" value="1"/>
</dbReference>
<dbReference type="CDD" id="cd07389">
    <property type="entry name" value="MPP_PhoD"/>
    <property type="match status" value="1"/>
</dbReference>
<reference evidence="4 5" key="1">
    <citation type="submission" date="2023-11" db="EMBL/GenBank/DDBJ databases">
        <authorList>
            <person name="Xu M."/>
            <person name="Jiang T."/>
        </authorList>
    </citation>
    <scope>NUCLEOTIDE SEQUENCE [LARGE SCALE GENOMIC DNA]</scope>
    <source>
        <strain evidence="4 5">SD</strain>
    </source>
</reference>
<evidence type="ECO:0000259" key="2">
    <source>
        <dbReference type="Pfam" id="PF09423"/>
    </source>
</evidence>
<dbReference type="InterPro" id="IPR052900">
    <property type="entry name" value="Phospholipid_Metab_Enz"/>
</dbReference>
<feature type="domain" description="PhoD-like phosphatase metallophosphatase" evidence="2">
    <location>
        <begin position="149"/>
        <end position="465"/>
    </location>
</feature>
<dbReference type="Gene3D" id="2.60.40.380">
    <property type="entry name" value="Purple acid phosphatase-like, N-terminal"/>
    <property type="match status" value="1"/>
</dbReference>
<dbReference type="EMBL" id="JAXAVX010000002">
    <property type="protein sequence ID" value="MDX8151152.1"/>
    <property type="molecule type" value="Genomic_DNA"/>
</dbReference>
<feature type="region of interest" description="Disordered" evidence="1">
    <location>
        <begin position="494"/>
        <end position="566"/>
    </location>
</feature>
<accession>A0ABU4VH55</accession>
<protein>
    <submittedName>
        <fullName evidence="4">Alkaline phosphatase D family protein</fullName>
        <ecNumber evidence="4">3.1.-.-</ecNumber>
    </submittedName>
</protein>
<dbReference type="InterPro" id="IPR018946">
    <property type="entry name" value="PhoD-like_MPP"/>
</dbReference>
<dbReference type="GO" id="GO:0016787">
    <property type="term" value="F:hydrolase activity"/>
    <property type="evidence" value="ECO:0007669"/>
    <property type="project" value="UniProtKB-KW"/>
</dbReference>
<feature type="compositionally biased region" description="Low complexity" evidence="1">
    <location>
        <begin position="556"/>
        <end position="566"/>
    </location>
</feature>
<dbReference type="RefSeq" id="WP_319953305.1">
    <property type="nucleotide sequence ID" value="NZ_JAXAVX010000002.1"/>
</dbReference>